<protein>
    <recommendedName>
        <fullName evidence="3">Class IIb bacteriocin, lactobin A/cerein 7B family</fullName>
    </recommendedName>
</protein>
<evidence type="ECO:0000313" key="2">
    <source>
        <dbReference type="Proteomes" id="UP000011135"/>
    </source>
</evidence>
<reference evidence="1 2" key="1">
    <citation type="submission" date="2012-12" db="EMBL/GenBank/DDBJ databases">
        <title>Genome assembly of Fulvivirga imtechensis AK7.</title>
        <authorList>
            <person name="Nupur N."/>
            <person name="Khatri I."/>
            <person name="Kumar R."/>
            <person name="Subramanian S."/>
            <person name="Pinnaka A."/>
        </authorList>
    </citation>
    <scope>NUCLEOTIDE SEQUENCE [LARGE SCALE GENOMIC DNA]</scope>
    <source>
        <strain evidence="1 2">AK7</strain>
    </source>
</reference>
<evidence type="ECO:0000313" key="1">
    <source>
        <dbReference type="EMBL" id="ELR72381.1"/>
    </source>
</evidence>
<organism evidence="1 2">
    <name type="scientific">Fulvivirga imtechensis AK7</name>
    <dbReference type="NCBI Taxonomy" id="1237149"/>
    <lineage>
        <taxon>Bacteria</taxon>
        <taxon>Pseudomonadati</taxon>
        <taxon>Bacteroidota</taxon>
        <taxon>Cytophagia</taxon>
        <taxon>Cytophagales</taxon>
        <taxon>Fulvivirgaceae</taxon>
        <taxon>Fulvivirga</taxon>
    </lineage>
</organism>
<gene>
    <name evidence="1" type="ORF">C900_01663</name>
</gene>
<comment type="caution">
    <text evidence="1">The sequence shown here is derived from an EMBL/GenBank/DDBJ whole genome shotgun (WGS) entry which is preliminary data.</text>
</comment>
<dbReference type="Proteomes" id="UP000011135">
    <property type="component" value="Unassembled WGS sequence"/>
</dbReference>
<proteinExistence type="predicted"/>
<dbReference type="EMBL" id="AMZN01000024">
    <property type="protein sequence ID" value="ELR72381.1"/>
    <property type="molecule type" value="Genomic_DNA"/>
</dbReference>
<accession>L8JTR6</accession>
<evidence type="ECO:0008006" key="3">
    <source>
        <dbReference type="Google" id="ProtNLM"/>
    </source>
</evidence>
<dbReference type="STRING" id="1237149.C900_01663"/>
<keyword evidence="2" id="KW-1185">Reference proteome</keyword>
<dbReference type="AlphaFoldDB" id="L8JTR6"/>
<dbReference type="RefSeq" id="WP_009579098.1">
    <property type="nucleotide sequence ID" value="NZ_AMZN01000024.1"/>
</dbReference>
<sequence length="56" mass="6075">MKNLELSAFQELTAKESAEIKGGDFGLTLAVVGLGIYLFDNREKFVAGIKDGLQID</sequence>
<name>L8JTR6_9BACT</name>